<comment type="caution">
    <text evidence="1">The sequence shown here is derived from an EMBL/GenBank/DDBJ whole genome shotgun (WGS) entry which is preliminary data.</text>
</comment>
<dbReference type="EMBL" id="CAKXAJ010026150">
    <property type="protein sequence ID" value="CAH2258883.1"/>
    <property type="molecule type" value="Genomic_DNA"/>
</dbReference>
<dbReference type="Proteomes" id="UP000838756">
    <property type="component" value="Unassembled WGS sequence"/>
</dbReference>
<keyword evidence="2" id="KW-1185">Reference proteome</keyword>
<evidence type="ECO:0000313" key="1">
    <source>
        <dbReference type="EMBL" id="CAH2258883.1"/>
    </source>
</evidence>
<protein>
    <submittedName>
        <fullName evidence="1">Jg12570 protein</fullName>
    </submittedName>
</protein>
<name>A0A8S4SA41_9NEOP</name>
<proteinExistence type="predicted"/>
<dbReference type="AlphaFoldDB" id="A0A8S4SA41"/>
<reference evidence="1" key="1">
    <citation type="submission" date="2022-03" db="EMBL/GenBank/DDBJ databases">
        <authorList>
            <person name="Lindestad O."/>
        </authorList>
    </citation>
    <scope>NUCLEOTIDE SEQUENCE</scope>
</reference>
<gene>
    <name evidence="1" type="primary">jg12570</name>
    <name evidence="1" type="ORF">PAEG_LOCUS23455</name>
</gene>
<accession>A0A8S4SA41</accession>
<evidence type="ECO:0000313" key="2">
    <source>
        <dbReference type="Proteomes" id="UP000838756"/>
    </source>
</evidence>
<organism evidence="1 2">
    <name type="scientific">Pararge aegeria aegeria</name>
    <dbReference type="NCBI Taxonomy" id="348720"/>
    <lineage>
        <taxon>Eukaryota</taxon>
        <taxon>Metazoa</taxon>
        <taxon>Ecdysozoa</taxon>
        <taxon>Arthropoda</taxon>
        <taxon>Hexapoda</taxon>
        <taxon>Insecta</taxon>
        <taxon>Pterygota</taxon>
        <taxon>Neoptera</taxon>
        <taxon>Endopterygota</taxon>
        <taxon>Lepidoptera</taxon>
        <taxon>Glossata</taxon>
        <taxon>Ditrysia</taxon>
        <taxon>Papilionoidea</taxon>
        <taxon>Nymphalidae</taxon>
        <taxon>Satyrinae</taxon>
        <taxon>Satyrini</taxon>
        <taxon>Parargina</taxon>
        <taxon>Pararge</taxon>
    </lineage>
</organism>
<sequence>MYTRSNFEKKATKTTKPISALGNFVTSSRVQNTSVLKDQRLRYFPVLTVMTYSSETWSLSICGSESHEGENYALCISRDHIRNEKIC</sequence>